<accession>A0A5B6VV82</accession>
<keyword evidence="1" id="KW-0808">Transferase</keyword>
<protein>
    <submittedName>
        <fullName evidence="1">Reverse transcriptase</fullName>
    </submittedName>
</protein>
<sequence>MEKIASSYFVEIFATKVGESGISHILSGVDKCNTKEANTELTASYIEKEIFGALNSMGPTKAPGIDGFPAIFFQNYWHIVGKEVCCFCLEVLNNGMSMDSINSTNIVIIPKIHNPTTMCNFKPIGLCTEVLHVCIDKFQSAFSPGRLISDNVLLAYELLQTFS</sequence>
<gene>
    <name evidence="1" type="ORF">EPI10_023593</name>
</gene>
<dbReference type="InterPro" id="IPR052343">
    <property type="entry name" value="Retrotransposon-Effector_Assoc"/>
</dbReference>
<evidence type="ECO:0000313" key="1">
    <source>
        <dbReference type="EMBL" id="KAA3473191.1"/>
    </source>
</evidence>
<reference evidence="2" key="1">
    <citation type="journal article" date="2019" name="Plant Biotechnol. J.">
        <title>Genome sequencing of the Australian wild diploid species Gossypium australe highlights disease resistance and delayed gland morphogenesis.</title>
        <authorList>
            <person name="Cai Y."/>
            <person name="Cai X."/>
            <person name="Wang Q."/>
            <person name="Wang P."/>
            <person name="Zhang Y."/>
            <person name="Cai C."/>
            <person name="Xu Y."/>
            <person name="Wang K."/>
            <person name="Zhou Z."/>
            <person name="Wang C."/>
            <person name="Geng S."/>
            <person name="Li B."/>
            <person name="Dong Q."/>
            <person name="Hou Y."/>
            <person name="Wang H."/>
            <person name="Ai P."/>
            <person name="Liu Z."/>
            <person name="Yi F."/>
            <person name="Sun M."/>
            <person name="An G."/>
            <person name="Cheng J."/>
            <person name="Zhang Y."/>
            <person name="Shi Q."/>
            <person name="Xie Y."/>
            <person name="Shi X."/>
            <person name="Chang Y."/>
            <person name="Huang F."/>
            <person name="Chen Y."/>
            <person name="Hong S."/>
            <person name="Mi L."/>
            <person name="Sun Q."/>
            <person name="Zhang L."/>
            <person name="Zhou B."/>
            <person name="Peng R."/>
            <person name="Zhang X."/>
            <person name="Liu F."/>
        </authorList>
    </citation>
    <scope>NUCLEOTIDE SEQUENCE [LARGE SCALE GENOMIC DNA]</scope>
    <source>
        <strain evidence="2">cv. PA1801</strain>
    </source>
</reference>
<dbReference type="PANTHER" id="PTHR46890">
    <property type="entry name" value="NON-LTR RETROLELEMENT REVERSE TRANSCRIPTASE-LIKE PROTEIN-RELATED"/>
    <property type="match status" value="1"/>
</dbReference>
<proteinExistence type="predicted"/>
<dbReference type="AlphaFoldDB" id="A0A5B6VV82"/>
<name>A0A5B6VV82_9ROSI</name>
<comment type="caution">
    <text evidence="1">The sequence shown here is derived from an EMBL/GenBank/DDBJ whole genome shotgun (WGS) entry which is preliminary data.</text>
</comment>
<dbReference type="OrthoDB" id="409048at2759"/>
<keyword evidence="1" id="KW-0548">Nucleotidyltransferase</keyword>
<dbReference type="PANTHER" id="PTHR46890:SF48">
    <property type="entry name" value="RNA-DIRECTED DNA POLYMERASE"/>
    <property type="match status" value="1"/>
</dbReference>
<evidence type="ECO:0000313" key="2">
    <source>
        <dbReference type="Proteomes" id="UP000325315"/>
    </source>
</evidence>
<keyword evidence="2" id="KW-1185">Reference proteome</keyword>
<dbReference type="GO" id="GO:0003964">
    <property type="term" value="F:RNA-directed DNA polymerase activity"/>
    <property type="evidence" value="ECO:0007669"/>
    <property type="project" value="UniProtKB-KW"/>
</dbReference>
<dbReference type="Proteomes" id="UP000325315">
    <property type="component" value="Unassembled WGS sequence"/>
</dbReference>
<organism evidence="1 2">
    <name type="scientific">Gossypium australe</name>
    <dbReference type="NCBI Taxonomy" id="47621"/>
    <lineage>
        <taxon>Eukaryota</taxon>
        <taxon>Viridiplantae</taxon>
        <taxon>Streptophyta</taxon>
        <taxon>Embryophyta</taxon>
        <taxon>Tracheophyta</taxon>
        <taxon>Spermatophyta</taxon>
        <taxon>Magnoliopsida</taxon>
        <taxon>eudicotyledons</taxon>
        <taxon>Gunneridae</taxon>
        <taxon>Pentapetalae</taxon>
        <taxon>rosids</taxon>
        <taxon>malvids</taxon>
        <taxon>Malvales</taxon>
        <taxon>Malvaceae</taxon>
        <taxon>Malvoideae</taxon>
        <taxon>Gossypium</taxon>
    </lineage>
</organism>
<keyword evidence="1" id="KW-0695">RNA-directed DNA polymerase</keyword>
<dbReference type="EMBL" id="SMMG02000005">
    <property type="protein sequence ID" value="KAA3473191.1"/>
    <property type="molecule type" value="Genomic_DNA"/>
</dbReference>